<name>A0ABU7J330_9GAMM</name>
<dbReference type="RefSeq" id="WP_330128042.1">
    <property type="nucleotide sequence ID" value="NZ_JAUHLI010000004.1"/>
</dbReference>
<sequence>MIIDCDQHDWVEIFCLRKQLLLLNLQDGTTRTVRAAGTRNTAEQEYLLCETDRGEQTIPLLAIASIQPLHDCGEADGAVITLKLQEGPQ</sequence>
<gene>
    <name evidence="1" type="ORF">QWY20_05565</name>
</gene>
<dbReference type="Gene3D" id="2.30.30.400">
    <property type="entry name" value="Rof-like"/>
    <property type="match status" value="1"/>
</dbReference>
<evidence type="ECO:0000313" key="1">
    <source>
        <dbReference type="EMBL" id="MEE2000913.1"/>
    </source>
</evidence>
<dbReference type="Pfam" id="PF07073">
    <property type="entry name" value="ROF"/>
    <property type="match status" value="1"/>
</dbReference>
<comment type="caution">
    <text evidence="1">The sequence shown here is derived from an EMBL/GenBank/DDBJ whole genome shotgun (WGS) entry which is preliminary data.</text>
</comment>
<dbReference type="InterPro" id="IPR023534">
    <property type="entry name" value="Rof/RNase_P-like"/>
</dbReference>
<dbReference type="InterPro" id="IPR038626">
    <property type="entry name" value="Rof-like_sf"/>
</dbReference>
<organism evidence="1 2">
    <name type="scientific">Alkalimonas cellulosilytica</name>
    <dbReference type="NCBI Taxonomy" id="3058395"/>
    <lineage>
        <taxon>Bacteria</taxon>
        <taxon>Pseudomonadati</taxon>
        <taxon>Pseudomonadota</taxon>
        <taxon>Gammaproteobacteria</taxon>
        <taxon>Alkalimonas</taxon>
    </lineage>
</organism>
<protein>
    <submittedName>
        <fullName evidence="1">Rho-binding antiterminator</fullName>
    </submittedName>
</protein>
<dbReference type="Proteomes" id="UP001336314">
    <property type="component" value="Unassembled WGS sequence"/>
</dbReference>
<accession>A0ABU7J330</accession>
<dbReference type="EMBL" id="JAUHLI010000004">
    <property type="protein sequence ID" value="MEE2000913.1"/>
    <property type="molecule type" value="Genomic_DNA"/>
</dbReference>
<reference evidence="1 2" key="1">
    <citation type="submission" date="2023-07" db="EMBL/GenBank/DDBJ databases">
        <title>Alkalimonas sp., MEB108 novel, alkaliphilic bacterium isolated from Lonar Lake, India.</title>
        <authorList>
            <person name="Joshi A."/>
            <person name="Thite S."/>
        </authorList>
    </citation>
    <scope>NUCLEOTIDE SEQUENCE [LARGE SCALE GENOMIC DNA]</scope>
    <source>
        <strain evidence="1 2">MEB108</strain>
    </source>
</reference>
<proteinExistence type="predicted"/>
<dbReference type="SUPFAM" id="SSF101744">
    <property type="entry name" value="Rof/RNase P subunit-like"/>
    <property type="match status" value="1"/>
</dbReference>
<dbReference type="InterPro" id="IPR009778">
    <property type="entry name" value="ROF"/>
</dbReference>
<keyword evidence="2" id="KW-1185">Reference proteome</keyword>
<evidence type="ECO:0000313" key="2">
    <source>
        <dbReference type="Proteomes" id="UP001336314"/>
    </source>
</evidence>